<protein>
    <recommendedName>
        <fullName evidence="5">MYND-type domain-containing protein</fullName>
    </recommendedName>
</protein>
<sequence>MPTISNLKKGYVAGIENPYTSFTLHPDKEPANSASGWRSVPYVNQAGDGYGPHATTMGEIANKIPAKPALKRSCEKCRARPDQTGTGYPVCGACKVACYCSVECQKSHWKEHKGLCRIRTKRAKLEDGLKAEAIRKDKPYASQAILRQWYYDNVDIVDYTIVQTLELYKGLNDALWRTHAVVFYLRGDGRGPRYSAASEIDFSDAEAVPLATLARTDDLNIAPALLRALGLGSRAVAIVVFTLYDESDLVLVESRDLLPEREWAAMEKDVMWRMHVRMRRVTQMLSAKDASGDRDRGRWRGAG</sequence>
<feature type="domain" description="MYND-type" evidence="5">
    <location>
        <begin position="74"/>
        <end position="116"/>
    </location>
</feature>
<dbReference type="EMBL" id="JARJCW010000091">
    <property type="protein sequence ID" value="KAJ7195306.1"/>
    <property type="molecule type" value="Genomic_DNA"/>
</dbReference>
<keyword evidence="7" id="KW-1185">Reference proteome</keyword>
<dbReference type="Proteomes" id="UP001219525">
    <property type="component" value="Unassembled WGS sequence"/>
</dbReference>
<name>A0AAD6Y7V5_9AGAR</name>
<accession>A0AAD6Y7V5</accession>
<comment type="caution">
    <text evidence="6">The sequence shown here is derived from an EMBL/GenBank/DDBJ whole genome shotgun (WGS) entry which is preliminary data.</text>
</comment>
<evidence type="ECO:0000256" key="1">
    <source>
        <dbReference type="ARBA" id="ARBA00022723"/>
    </source>
</evidence>
<keyword evidence="2 4" id="KW-0863">Zinc-finger</keyword>
<dbReference type="PROSITE" id="PS01360">
    <property type="entry name" value="ZF_MYND_1"/>
    <property type="match status" value="1"/>
</dbReference>
<evidence type="ECO:0000259" key="5">
    <source>
        <dbReference type="PROSITE" id="PS50865"/>
    </source>
</evidence>
<evidence type="ECO:0000313" key="7">
    <source>
        <dbReference type="Proteomes" id="UP001219525"/>
    </source>
</evidence>
<organism evidence="6 7">
    <name type="scientific">Mycena pura</name>
    <dbReference type="NCBI Taxonomy" id="153505"/>
    <lineage>
        <taxon>Eukaryota</taxon>
        <taxon>Fungi</taxon>
        <taxon>Dikarya</taxon>
        <taxon>Basidiomycota</taxon>
        <taxon>Agaricomycotina</taxon>
        <taxon>Agaricomycetes</taxon>
        <taxon>Agaricomycetidae</taxon>
        <taxon>Agaricales</taxon>
        <taxon>Marasmiineae</taxon>
        <taxon>Mycenaceae</taxon>
        <taxon>Mycena</taxon>
    </lineage>
</organism>
<evidence type="ECO:0000256" key="2">
    <source>
        <dbReference type="ARBA" id="ARBA00022771"/>
    </source>
</evidence>
<dbReference type="PROSITE" id="PS50865">
    <property type="entry name" value="ZF_MYND_2"/>
    <property type="match status" value="1"/>
</dbReference>
<evidence type="ECO:0000313" key="6">
    <source>
        <dbReference type="EMBL" id="KAJ7195306.1"/>
    </source>
</evidence>
<dbReference type="Pfam" id="PF01753">
    <property type="entry name" value="zf-MYND"/>
    <property type="match status" value="1"/>
</dbReference>
<keyword evidence="1" id="KW-0479">Metal-binding</keyword>
<dbReference type="Gene3D" id="6.10.140.2220">
    <property type="match status" value="1"/>
</dbReference>
<proteinExistence type="predicted"/>
<dbReference type="GO" id="GO:0008270">
    <property type="term" value="F:zinc ion binding"/>
    <property type="evidence" value="ECO:0007669"/>
    <property type="project" value="UniProtKB-KW"/>
</dbReference>
<evidence type="ECO:0000256" key="4">
    <source>
        <dbReference type="PROSITE-ProRule" id="PRU00134"/>
    </source>
</evidence>
<dbReference type="SUPFAM" id="SSF144232">
    <property type="entry name" value="HIT/MYND zinc finger-like"/>
    <property type="match status" value="1"/>
</dbReference>
<dbReference type="AlphaFoldDB" id="A0AAD6Y7V5"/>
<dbReference type="InterPro" id="IPR002893">
    <property type="entry name" value="Znf_MYND"/>
</dbReference>
<reference evidence="6" key="1">
    <citation type="submission" date="2023-03" db="EMBL/GenBank/DDBJ databases">
        <title>Massive genome expansion in bonnet fungi (Mycena s.s.) driven by repeated elements and novel gene families across ecological guilds.</title>
        <authorList>
            <consortium name="Lawrence Berkeley National Laboratory"/>
            <person name="Harder C.B."/>
            <person name="Miyauchi S."/>
            <person name="Viragh M."/>
            <person name="Kuo A."/>
            <person name="Thoen E."/>
            <person name="Andreopoulos B."/>
            <person name="Lu D."/>
            <person name="Skrede I."/>
            <person name="Drula E."/>
            <person name="Henrissat B."/>
            <person name="Morin E."/>
            <person name="Kohler A."/>
            <person name="Barry K."/>
            <person name="LaButti K."/>
            <person name="Morin E."/>
            <person name="Salamov A."/>
            <person name="Lipzen A."/>
            <person name="Mereny Z."/>
            <person name="Hegedus B."/>
            <person name="Baldrian P."/>
            <person name="Stursova M."/>
            <person name="Weitz H."/>
            <person name="Taylor A."/>
            <person name="Grigoriev I.V."/>
            <person name="Nagy L.G."/>
            <person name="Martin F."/>
            <person name="Kauserud H."/>
        </authorList>
    </citation>
    <scope>NUCLEOTIDE SEQUENCE</scope>
    <source>
        <strain evidence="6">9144</strain>
    </source>
</reference>
<keyword evidence="3" id="KW-0862">Zinc</keyword>
<gene>
    <name evidence="6" type="ORF">GGX14DRAFT_575626</name>
</gene>
<evidence type="ECO:0000256" key="3">
    <source>
        <dbReference type="ARBA" id="ARBA00022833"/>
    </source>
</evidence>